<dbReference type="AlphaFoldDB" id="A0A0C2YRM4"/>
<accession>A0A0C2YRM4</accession>
<gene>
    <name evidence="1" type="ORF">SCLCIDRAFT_559391</name>
</gene>
<evidence type="ECO:0000313" key="2">
    <source>
        <dbReference type="Proteomes" id="UP000053989"/>
    </source>
</evidence>
<dbReference type="InParanoid" id="A0A0C2YRM4"/>
<dbReference type="HOGENOM" id="CLU_2639532_0_0_1"/>
<dbReference type="EMBL" id="KN822212">
    <property type="protein sequence ID" value="KIM52378.1"/>
    <property type="molecule type" value="Genomic_DNA"/>
</dbReference>
<reference evidence="1 2" key="1">
    <citation type="submission" date="2014-04" db="EMBL/GenBank/DDBJ databases">
        <authorList>
            <consortium name="DOE Joint Genome Institute"/>
            <person name="Kuo A."/>
            <person name="Kohler A."/>
            <person name="Nagy L.G."/>
            <person name="Floudas D."/>
            <person name="Copeland A."/>
            <person name="Barry K.W."/>
            <person name="Cichocki N."/>
            <person name="Veneault-Fourrey C."/>
            <person name="LaButti K."/>
            <person name="Lindquist E.A."/>
            <person name="Lipzen A."/>
            <person name="Lundell T."/>
            <person name="Morin E."/>
            <person name="Murat C."/>
            <person name="Sun H."/>
            <person name="Tunlid A."/>
            <person name="Henrissat B."/>
            <person name="Grigoriev I.V."/>
            <person name="Hibbett D.S."/>
            <person name="Martin F."/>
            <person name="Nordberg H.P."/>
            <person name="Cantor M.N."/>
            <person name="Hua S.X."/>
        </authorList>
    </citation>
    <scope>NUCLEOTIDE SEQUENCE [LARGE SCALE GENOMIC DNA]</scope>
    <source>
        <strain evidence="1 2">Foug A</strain>
    </source>
</reference>
<evidence type="ECO:0000313" key="1">
    <source>
        <dbReference type="EMBL" id="KIM52378.1"/>
    </source>
</evidence>
<organism evidence="1 2">
    <name type="scientific">Scleroderma citrinum Foug A</name>
    <dbReference type="NCBI Taxonomy" id="1036808"/>
    <lineage>
        <taxon>Eukaryota</taxon>
        <taxon>Fungi</taxon>
        <taxon>Dikarya</taxon>
        <taxon>Basidiomycota</taxon>
        <taxon>Agaricomycotina</taxon>
        <taxon>Agaricomycetes</taxon>
        <taxon>Agaricomycetidae</taxon>
        <taxon>Boletales</taxon>
        <taxon>Sclerodermatineae</taxon>
        <taxon>Sclerodermataceae</taxon>
        <taxon>Scleroderma</taxon>
    </lineage>
</organism>
<reference evidence="2" key="2">
    <citation type="submission" date="2015-01" db="EMBL/GenBank/DDBJ databases">
        <title>Evolutionary Origins and Diversification of the Mycorrhizal Mutualists.</title>
        <authorList>
            <consortium name="DOE Joint Genome Institute"/>
            <consortium name="Mycorrhizal Genomics Consortium"/>
            <person name="Kohler A."/>
            <person name="Kuo A."/>
            <person name="Nagy L.G."/>
            <person name="Floudas D."/>
            <person name="Copeland A."/>
            <person name="Barry K.W."/>
            <person name="Cichocki N."/>
            <person name="Veneault-Fourrey C."/>
            <person name="LaButti K."/>
            <person name="Lindquist E.A."/>
            <person name="Lipzen A."/>
            <person name="Lundell T."/>
            <person name="Morin E."/>
            <person name="Murat C."/>
            <person name="Riley R."/>
            <person name="Ohm R."/>
            <person name="Sun H."/>
            <person name="Tunlid A."/>
            <person name="Henrissat B."/>
            <person name="Grigoriev I.V."/>
            <person name="Hibbett D.S."/>
            <person name="Martin F."/>
        </authorList>
    </citation>
    <scope>NUCLEOTIDE SEQUENCE [LARGE SCALE GENOMIC DNA]</scope>
    <source>
        <strain evidence="2">Foug A</strain>
    </source>
</reference>
<proteinExistence type="predicted"/>
<sequence length="77" mass="9092">MRLLKSVKISQETTVFLRMLEGTTHSWSEGALRFFTHYVHLRWLRDRDISCPYPYYSYLGFGPLQTRSINVQCDTSS</sequence>
<dbReference type="Proteomes" id="UP000053989">
    <property type="component" value="Unassembled WGS sequence"/>
</dbReference>
<name>A0A0C2YRM4_9AGAM</name>
<keyword evidence="2" id="KW-1185">Reference proteome</keyword>
<protein>
    <submittedName>
        <fullName evidence="1">Uncharacterized protein</fullName>
    </submittedName>
</protein>